<dbReference type="GO" id="GO:0046983">
    <property type="term" value="F:protein dimerization activity"/>
    <property type="evidence" value="ECO:0007669"/>
    <property type="project" value="InterPro"/>
</dbReference>
<dbReference type="InterPro" id="IPR008906">
    <property type="entry name" value="HATC_C_dom"/>
</dbReference>
<feature type="domain" description="DUF4371" evidence="3">
    <location>
        <begin position="152"/>
        <end position="260"/>
    </location>
</feature>
<dbReference type="Gramene" id="TVU44128">
    <property type="protein sequence ID" value="TVU44128"/>
    <property type="gene ID" value="EJB05_03561"/>
</dbReference>
<dbReference type="Pfam" id="PF05699">
    <property type="entry name" value="Dimer_Tnp_hAT"/>
    <property type="match status" value="1"/>
</dbReference>
<dbReference type="Proteomes" id="UP000324897">
    <property type="component" value="Chromosome 5"/>
</dbReference>
<proteinExistence type="predicted"/>
<reference evidence="4 5" key="1">
    <citation type="journal article" date="2019" name="Sci. Rep.">
        <title>A high-quality genome of Eragrostis curvula grass provides insights into Poaceae evolution and supports new strategies to enhance forage quality.</title>
        <authorList>
            <person name="Carballo J."/>
            <person name="Santos B.A.C.M."/>
            <person name="Zappacosta D."/>
            <person name="Garbus I."/>
            <person name="Selva J.P."/>
            <person name="Gallo C.A."/>
            <person name="Diaz A."/>
            <person name="Albertini E."/>
            <person name="Caccamo M."/>
            <person name="Echenique V."/>
        </authorList>
    </citation>
    <scope>NUCLEOTIDE SEQUENCE [LARGE SCALE GENOMIC DNA]</scope>
    <source>
        <strain evidence="5">cv. Victoria</strain>
        <tissue evidence="4">Leaf</tissue>
    </source>
</reference>
<evidence type="ECO:0000313" key="4">
    <source>
        <dbReference type="EMBL" id="TVU44128.1"/>
    </source>
</evidence>
<sequence>MDAGTGLPSPESEETAPNPITGCEPRIRQQNEIRAKPKRKTLFSFYKKATVEGEGEGVDGSVDQICELDATPAAAPSAVVLQDEASPAGPEPKIQRLNSEDSVLIVERDPGLRGSIWDYPVDEQDRARRIYAMLGPYQIVKEKYPNSGSNVFTVKGFKSWKKVKSGKECAFLSHMGSDSNSVHSYNVTCYNNLKNQLGHIDNMVEQRTSLEVKRNRLRLRVTIDTIRWLAFQASAFRGHDESENSKNQGNFLEMVKLLAEYDDEGRCIRQCSRLIRLVLTLRVSTATTERAFSAMKLVKTRKRNKMEDGISKILLGTLY</sequence>
<dbReference type="AlphaFoldDB" id="A0A5J9W7N6"/>
<protein>
    <recommendedName>
        <fullName evidence="6">HAT C-terminal dimerisation domain-containing protein</fullName>
    </recommendedName>
</protein>
<feature type="region of interest" description="Disordered" evidence="1">
    <location>
        <begin position="1"/>
        <end position="34"/>
    </location>
</feature>
<accession>A0A5J9W7N6</accession>
<evidence type="ECO:0000256" key="1">
    <source>
        <dbReference type="SAM" id="MobiDB-lite"/>
    </source>
</evidence>
<dbReference type="InterPro" id="IPR025398">
    <property type="entry name" value="DUF4371"/>
</dbReference>
<feature type="domain" description="HAT C-terminal dimerisation" evidence="2">
    <location>
        <begin position="263"/>
        <end position="312"/>
    </location>
</feature>
<evidence type="ECO:0008006" key="6">
    <source>
        <dbReference type="Google" id="ProtNLM"/>
    </source>
</evidence>
<dbReference type="PANTHER" id="PTHR45749:SF37">
    <property type="entry name" value="OS05G0311600 PROTEIN"/>
    <property type="match status" value="1"/>
</dbReference>
<evidence type="ECO:0000259" key="2">
    <source>
        <dbReference type="Pfam" id="PF05699"/>
    </source>
</evidence>
<keyword evidence="5" id="KW-1185">Reference proteome</keyword>
<dbReference type="EMBL" id="RWGY01000004">
    <property type="protein sequence ID" value="TVU44128.1"/>
    <property type="molecule type" value="Genomic_DNA"/>
</dbReference>
<comment type="caution">
    <text evidence="4">The sequence shown here is derived from an EMBL/GenBank/DDBJ whole genome shotgun (WGS) entry which is preliminary data.</text>
</comment>
<dbReference type="OrthoDB" id="596452at2759"/>
<gene>
    <name evidence="4" type="ORF">EJB05_03561</name>
</gene>
<feature type="compositionally biased region" description="Basic and acidic residues" evidence="1">
    <location>
        <begin position="25"/>
        <end position="34"/>
    </location>
</feature>
<feature type="non-terminal residue" evidence="4">
    <location>
        <position position="1"/>
    </location>
</feature>
<evidence type="ECO:0000313" key="5">
    <source>
        <dbReference type="Proteomes" id="UP000324897"/>
    </source>
</evidence>
<dbReference type="PANTHER" id="PTHR45749">
    <property type="match status" value="1"/>
</dbReference>
<dbReference type="Pfam" id="PF14291">
    <property type="entry name" value="DUF4371"/>
    <property type="match status" value="1"/>
</dbReference>
<name>A0A5J9W7N6_9POAL</name>
<evidence type="ECO:0000259" key="3">
    <source>
        <dbReference type="Pfam" id="PF14291"/>
    </source>
</evidence>
<organism evidence="4 5">
    <name type="scientific">Eragrostis curvula</name>
    <name type="common">weeping love grass</name>
    <dbReference type="NCBI Taxonomy" id="38414"/>
    <lineage>
        <taxon>Eukaryota</taxon>
        <taxon>Viridiplantae</taxon>
        <taxon>Streptophyta</taxon>
        <taxon>Embryophyta</taxon>
        <taxon>Tracheophyta</taxon>
        <taxon>Spermatophyta</taxon>
        <taxon>Magnoliopsida</taxon>
        <taxon>Liliopsida</taxon>
        <taxon>Poales</taxon>
        <taxon>Poaceae</taxon>
        <taxon>PACMAD clade</taxon>
        <taxon>Chloridoideae</taxon>
        <taxon>Eragrostideae</taxon>
        <taxon>Eragrostidinae</taxon>
        <taxon>Eragrostis</taxon>
    </lineage>
</organism>